<dbReference type="SUPFAM" id="SSF53756">
    <property type="entry name" value="UDP-Glycosyltransferase/glycogen phosphorylase"/>
    <property type="match status" value="1"/>
</dbReference>
<dbReference type="GO" id="GO:0080043">
    <property type="term" value="F:quercetin 3-O-glucosyltransferase activity"/>
    <property type="evidence" value="ECO:0007669"/>
    <property type="project" value="TreeGrafter"/>
</dbReference>
<dbReference type="Proteomes" id="UP000030689">
    <property type="component" value="Unassembled WGS sequence"/>
</dbReference>
<name>V4LC12_EUTSA</name>
<dbReference type="eggNOG" id="KOG1192">
    <property type="taxonomic scope" value="Eukaryota"/>
</dbReference>
<organism evidence="4 5">
    <name type="scientific">Eutrema salsugineum</name>
    <name type="common">Saltwater cress</name>
    <name type="synonym">Sisymbrium salsugineum</name>
    <dbReference type="NCBI Taxonomy" id="72664"/>
    <lineage>
        <taxon>Eukaryota</taxon>
        <taxon>Viridiplantae</taxon>
        <taxon>Streptophyta</taxon>
        <taxon>Embryophyta</taxon>
        <taxon>Tracheophyta</taxon>
        <taxon>Spermatophyta</taxon>
        <taxon>Magnoliopsida</taxon>
        <taxon>eudicotyledons</taxon>
        <taxon>Gunneridae</taxon>
        <taxon>Pentapetalae</taxon>
        <taxon>rosids</taxon>
        <taxon>malvids</taxon>
        <taxon>Brassicales</taxon>
        <taxon>Brassicaceae</taxon>
        <taxon>Eutremeae</taxon>
        <taxon>Eutrema</taxon>
    </lineage>
</organism>
<feature type="non-terminal residue" evidence="4">
    <location>
        <position position="384"/>
    </location>
</feature>
<dbReference type="KEGG" id="eus:EUTSA_v10003098mg"/>
<dbReference type="PANTHER" id="PTHR11926">
    <property type="entry name" value="GLUCOSYL/GLUCURONOSYL TRANSFERASES"/>
    <property type="match status" value="1"/>
</dbReference>
<evidence type="ECO:0000256" key="3">
    <source>
        <dbReference type="ARBA" id="ARBA00022679"/>
    </source>
</evidence>
<evidence type="ECO:0008006" key="6">
    <source>
        <dbReference type="Google" id="ProtNLM"/>
    </source>
</evidence>
<reference evidence="4 5" key="1">
    <citation type="journal article" date="2013" name="Front. Plant Sci.">
        <title>The Reference Genome of the Halophytic Plant Eutrema salsugineum.</title>
        <authorList>
            <person name="Yang R."/>
            <person name="Jarvis D.E."/>
            <person name="Chen H."/>
            <person name="Beilstein M.A."/>
            <person name="Grimwood J."/>
            <person name="Jenkins J."/>
            <person name="Shu S."/>
            <person name="Prochnik S."/>
            <person name="Xin M."/>
            <person name="Ma C."/>
            <person name="Schmutz J."/>
            <person name="Wing R.A."/>
            <person name="Mitchell-Olds T."/>
            <person name="Schumaker K.S."/>
            <person name="Wang X."/>
        </authorList>
    </citation>
    <scope>NUCLEOTIDE SEQUENCE [LARGE SCALE GENOMIC DNA]</scope>
</reference>
<evidence type="ECO:0000313" key="4">
    <source>
        <dbReference type="EMBL" id="ESQ37308.1"/>
    </source>
</evidence>
<sequence>MEKREAKRSIVLVSPPAQGHVTPMMQLGKALNLKGFSITVAQRERNQVGSSQHFPGFQFVTIPESVLLQQQGSDIVCIIYDELMYFCGAAAKELNLPSIIFSTTTATHKVFGTVLSKLNAKKFLIDMEDPHMQDKAVEHLNPFRYKDVPTSGMGPLEPYFELCREIINKRTASADIITMTSCLEKSSLSWLQQELGIPVYPLGPLHISCLLEEDKSCIEWLNKQKPRSVIYVSFGSLAQIGTKEALEMVCGLSNSNRPFLLVIRPGSILGSEWIESLPEEVSKMVSKRGYIVKWAPQIEVLALPAVGGFWSHCGWNSTLEGIVEGVPMFSTPYNGEQKLKAKYTESVWRIGIKLEGEMEREGVERAVKRLIVDEESAGMRERAL</sequence>
<dbReference type="OMA" id="MICKPFT"/>
<dbReference type="InterPro" id="IPR002213">
    <property type="entry name" value="UDP_glucos_trans"/>
</dbReference>
<dbReference type="PANTHER" id="PTHR11926:SF913">
    <property type="entry name" value="UDP-GLYCOSYLTRANSFERASE SUPERFAMILY PROTEIN-RELATED"/>
    <property type="match status" value="1"/>
</dbReference>
<keyword evidence="3" id="KW-0808">Transferase</keyword>
<dbReference type="Gramene" id="ESQ37308">
    <property type="protein sequence ID" value="ESQ37308"/>
    <property type="gene ID" value="EUTSA_v10003098mg"/>
</dbReference>
<evidence type="ECO:0000256" key="2">
    <source>
        <dbReference type="ARBA" id="ARBA00022676"/>
    </source>
</evidence>
<dbReference type="Pfam" id="PF00201">
    <property type="entry name" value="UDPGT"/>
    <property type="match status" value="1"/>
</dbReference>
<dbReference type="Gene3D" id="3.40.50.2000">
    <property type="entry name" value="Glycogen Phosphorylase B"/>
    <property type="match status" value="3"/>
</dbReference>
<keyword evidence="5" id="KW-1185">Reference proteome</keyword>
<dbReference type="AlphaFoldDB" id="V4LC12"/>
<keyword evidence="2" id="KW-0328">Glycosyltransferase</keyword>
<evidence type="ECO:0000256" key="1">
    <source>
        <dbReference type="ARBA" id="ARBA00009995"/>
    </source>
</evidence>
<evidence type="ECO:0000313" key="5">
    <source>
        <dbReference type="Proteomes" id="UP000030689"/>
    </source>
</evidence>
<dbReference type="EMBL" id="KI517609">
    <property type="protein sequence ID" value="ESQ37308.1"/>
    <property type="molecule type" value="Genomic_DNA"/>
</dbReference>
<gene>
    <name evidence="4" type="ORF">EUTSA_v10003098mg</name>
</gene>
<proteinExistence type="inferred from homology"/>
<accession>V4LC12</accession>
<comment type="similarity">
    <text evidence="1">Belongs to the UDP-glycosyltransferase family.</text>
</comment>
<dbReference type="CDD" id="cd03784">
    <property type="entry name" value="GT1_Gtf-like"/>
    <property type="match status" value="1"/>
</dbReference>
<dbReference type="FunFam" id="3.40.50.2000:FF:000040">
    <property type="entry name" value="UDP-glycosyltransferase 76C1"/>
    <property type="match status" value="1"/>
</dbReference>
<protein>
    <recommendedName>
        <fullName evidence="6">UDP-glycosyltransferases domain-containing protein</fullName>
    </recommendedName>
</protein>
<dbReference type="GO" id="GO:0080044">
    <property type="term" value="F:quercetin 7-O-glucosyltransferase activity"/>
    <property type="evidence" value="ECO:0007669"/>
    <property type="project" value="TreeGrafter"/>
</dbReference>